<dbReference type="EC" id="3.4.22.68" evidence="1"/>
<reference evidence="1" key="1">
    <citation type="submission" date="2022-07" db="EMBL/GenBank/DDBJ databases">
        <title>Phylogenomic reconstructions and comparative analyses of Kickxellomycotina fungi.</title>
        <authorList>
            <person name="Reynolds N.K."/>
            <person name="Stajich J.E."/>
            <person name="Barry K."/>
            <person name="Grigoriev I.V."/>
            <person name="Crous P."/>
            <person name="Smith M.E."/>
        </authorList>
    </citation>
    <scope>NUCLEOTIDE SEQUENCE</scope>
    <source>
        <strain evidence="1">BCRC 34191</strain>
    </source>
</reference>
<gene>
    <name evidence="1" type="primary">SENP1</name>
    <name evidence="1" type="ORF">GGI18_006472</name>
</gene>
<dbReference type="Proteomes" id="UP001140066">
    <property type="component" value="Unassembled WGS sequence"/>
</dbReference>
<proteinExistence type="predicted"/>
<evidence type="ECO:0000313" key="2">
    <source>
        <dbReference type="Proteomes" id="UP001140066"/>
    </source>
</evidence>
<dbReference type="EMBL" id="JANBUK010004321">
    <property type="protein sequence ID" value="KAJ2764332.1"/>
    <property type="molecule type" value="Genomic_DNA"/>
</dbReference>
<comment type="caution">
    <text evidence="1">The sequence shown here is derived from an EMBL/GenBank/DDBJ whole genome shotgun (WGS) entry which is preliminary data.</text>
</comment>
<evidence type="ECO:0000313" key="1">
    <source>
        <dbReference type="EMBL" id="KAJ2764332.1"/>
    </source>
</evidence>
<accession>A0ACC1JNR8</accession>
<keyword evidence="2" id="KW-1185">Reference proteome</keyword>
<organism evidence="1 2">
    <name type="scientific">Coemansia linderi</name>
    <dbReference type="NCBI Taxonomy" id="2663919"/>
    <lineage>
        <taxon>Eukaryota</taxon>
        <taxon>Fungi</taxon>
        <taxon>Fungi incertae sedis</taxon>
        <taxon>Zoopagomycota</taxon>
        <taxon>Kickxellomycotina</taxon>
        <taxon>Kickxellomycetes</taxon>
        <taxon>Kickxellales</taxon>
        <taxon>Kickxellaceae</taxon>
        <taxon>Coemansia</taxon>
    </lineage>
</organism>
<sequence length="168" mass="19287">MTRSEQNPGLPRVHAFNTFFYSTLRDQGYARVKRWTRRIKLFEKDLVIVPVHLGVHWCCAVVDFRAKAIVYYDALLGDNRECLKLLMAYLEEESQDKLGQKFDGGGWAMRCDKQIPQQLNGYDCGVFAITFAEYVSRDAPFSFSQANCPSLRRRVTYEIATGSLISVN</sequence>
<keyword evidence="1" id="KW-0378">Hydrolase</keyword>
<protein>
    <submittedName>
        <fullName evidence="1">SUMO1 sentrin specific peptidase 1</fullName>
        <ecNumber evidence="1">3.4.22.68</ecNumber>
    </submittedName>
</protein>
<name>A0ACC1JNR8_9FUNG</name>